<dbReference type="KEGG" id="scs:Sta7437_2211"/>
<keyword evidence="2" id="KW-1185">Reference proteome</keyword>
<organism evidence="1 2">
    <name type="scientific">Stanieria cyanosphaera (strain ATCC 29371 / PCC 7437)</name>
    <dbReference type="NCBI Taxonomy" id="111780"/>
    <lineage>
        <taxon>Bacteria</taxon>
        <taxon>Bacillati</taxon>
        <taxon>Cyanobacteriota</taxon>
        <taxon>Cyanophyceae</taxon>
        <taxon>Pleurocapsales</taxon>
        <taxon>Dermocarpellaceae</taxon>
        <taxon>Stanieria</taxon>
    </lineage>
</organism>
<reference evidence="2" key="1">
    <citation type="journal article" date="2013" name="Proc. Natl. Acad. Sci. U.S.A.">
        <title>Improving the coverage of the cyanobacterial phylum using diversity-driven genome sequencing.</title>
        <authorList>
            <person name="Shih P.M."/>
            <person name="Wu D."/>
            <person name="Latifi A."/>
            <person name="Axen S.D."/>
            <person name="Fewer D.P."/>
            <person name="Talla E."/>
            <person name="Calteau A."/>
            <person name="Cai F."/>
            <person name="Tandeau de Marsac N."/>
            <person name="Rippka R."/>
            <person name="Herdman M."/>
            <person name="Sivonen K."/>
            <person name="Coursin T."/>
            <person name="Laurent T."/>
            <person name="Goodwin L."/>
            <person name="Nolan M."/>
            <person name="Davenport K.W."/>
            <person name="Han C.S."/>
            <person name="Rubin E.M."/>
            <person name="Eisen J.A."/>
            <person name="Woyke T."/>
            <person name="Gugger M."/>
            <person name="Kerfeld C.A."/>
        </authorList>
    </citation>
    <scope>NUCLEOTIDE SEQUENCE [LARGE SCALE GENOMIC DNA]</scope>
    <source>
        <strain evidence="2">ATCC 29371 / PCC 7437</strain>
    </source>
</reference>
<sequence length="80" mass="8182">MGNIKLSELCPAGSEFFQDSESFLKDLNEQEVSVIVGGEGLVTGIVTQIISQANGSIASQASISGGQITVSVGATVVGYF</sequence>
<dbReference type="RefSeq" id="WP_015193427.1">
    <property type="nucleotide sequence ID" value="NC_019748.1"/>
</dbReference>
<evidence type="ECO:0000313" key="1">
    <source>
        <dbReference type="EMBL" id="AFZ35759.1"/>
    </source>
</evidence>
<protein>
    <submittedName>
        <fullName evidence="1">Uncharacterized protein</fullName>
    </submittedName>
</protein>
<dbReference type="eggNOG" id="ENOG5033DB9">
    <property type="taxonomic scope" value="Bacteria"/>
</dbReference>
<gene>
    <name evidence="1" type="ordered locus">Sta7437_2211</name>
</gene>
<name>K9XUM0_STAC7</name>
<dbReference type="OrthoDB" id="427149at2"/>
<dbReference type="EMBL" id="CP003653">
    <property type="protein sequence ID" value="AFZ35759.1"/>
    <property type="molecule type" value="Genomic_DNA"/>
</dbReference>
<dbReference type="AlphaFoldDB" id="K9XUM0"/>
<dbReference type="HOGENOM" id="CLU_197355_0_0_3"/>
<evidence type="ECO:0000313" key="2">
    <source>
        <dbReference type="Proteomes" id="UP000010473"/>
    </source>
</evidence>
<dbReference type="Proteomes" id="UP000010473">
    <property type="component" value="Chromosome"/>
</dbReference>
<proteinExistence type="predicted"/>
<accession>K9XUM0</accession>